<evidence type="ECO:0000313" key="3">
    <source>
        <dbReference type="Proteomes" id="UP000799423"/>
    </source>
</evidence>
<evidence type="ECO:0000313" key="2">
    <source>
        <dbReference type="EMBL" id="KAF2853358.1"/>
    </source>
</evidence>
<organism evidence="2 3">
    <name type="scientific">Plenodomus tracheiphilus IPT5</name>
    <dbReference type="NCBI Taxonomy" id="1408161"/>
    <lineage>
        <taxon>Eukaryota</taxon>
        <taxon>Fungi</taxon>
        <taxon>Dikarya</taxon>
        <taxon>Ascomycota</taxon>
        <taxon>Pezizomycotina</taxon>
        <taxon>Dothideomycetes</taxon>
        <taxon>Pleosporomycetidae</taxon>
        <taxon>Pleosporales</taxon>
        <taxon>Pleosporineae</taxon>
        <taxon>Leptosphaeriaceae</taxon>
        <taxon>Plenodomus</taxon>
    </lineage>
</organism>
<accession>A0A6A7BGY1</accession>
<protein>
    <submittedName>
        <fullName evidence="2">Uncharacterized protein</fullName>
    </submittedName>
</protein>
<dbReference type="Proteomes" id="UP000799423">
    <property type="component" value="Unassembled WGS sequence"/>
</dbReference>
<gene>
    <name evidence="2" type="ORF">T440DRAFT_476632</name>
</gene>
<dbReference type="AlphaFoldDB" id="A0A6A7BGY1"/>
<keyword evidence="3" id="KW-1185">Reference proteome</keyword>
<reference evidence="2" key="1">
    <citation type="submission" date="2020-01" db="EMBL/GenBank/DDBJ databases">
        <authorList>
            <consortium name="DOE Joint Genome Institute"/>
            <person name="Haridas S."/>
            <person name="Albert R."/>
            <person name="Binder M."/>
            <person name="Bloem J."/>
            <person name="Labutti K."/>
            <person name="Salamov A."/>
            <person name="Andreopoulos B."/>
            <person name="Baker S.E."/>
            <person name="Barry K."/>
            <person name="Bills G."/>
            <person name="Bluhm B.H."/>
            <person name="Cannon C."/>
            <person name="Castanera R."/>
            <person name="Culley D.E."/>
            <person name="Daum C."/>
            <person name="Ezra D."/>
            <person name="Gonzalez J.B."/>
            <person name="Henrissat B."/>
            <person name="Kuo A."/>
            <person name="Liang C."/>
            <person name="Lipzen A."/>
            <person name="Lutzoni F."/>
            <person name="Magnuson J."/>
            <person name="Mondo S."/>
            <person name="Nolan M."/>
            <person name="Ohm R."/>
            <person name="Pangilinan J."/>
            <person name="Park H.-J."/>
            <person name="Ramirez L."/>
            <person name="Alfaro M."/>
            <person name="Sun H."/>
            <person name="Tritt A."/>
            <person name="Yoshinaga Y."/>
            <person name="Zwiers L.-H."/>
            <person name="Turgeon B.G."/>
            <person name="Goodwin S.B."/>
            <person name="Spatafora J.W."/>
            <person name="Crous P.W."/>
            <person name="Grigoriev I.V."/>
        </authorList>
    </citation>
    <scope>NUCLEOTIDE SEQUENCE</scope>
    <source>
        <strain evidence="2">IPT5</strain>
    </source>
</reference>
<name>A0A6A7BGY1_9PLEO</name>
<feature type="region of interest" description="Disordered" evidence="1">
    <location>
        <begin position="129"/>
        <end position="161"/>
    </location>
</feature>
<dbReference type="EMBL" id="MU006295">
    <property type="protein sequence ID" value="KAF2853358.1"/>
    <property type="molecule type" value="Genomic_DNA"/>
</dbReference>
<dbReference type="OrthoDB" id="3798608at2759"/>
<proteinExistence type="predicted"/>
<feature type="compositionally biased region" description="Acidic residues" evidence="1">
    <location>
        <begin position="132"/>
        <end position="161"/>
    </location>
</feature>
<sequence length="161" mass="19082">MFSAAIIRVLTFEELSLTHTCCYRIRDEVYGRFTRPTVEEAQDIRAIDREDIALLDRLMEEFEDAWAQYPGNFAKFLKKVWKPRMRQERRKRKHNEQLLREAGVILEKVPSEMRQDQAGMRTVYRRDVYISESEDDDISTSNGEESDEEDEDGYMTAAEEE</sequence>
<evidence type="ECO:0000256" key="1">
    <source>
        <dbReference type="SAM" id="MobiDB-lite"/>
    </source>
</evidence>